<evidence type="ECO:0000259" key="2">
    <source>
        <dbReference type="PROSITE" id="PS51222"/>
    </source>
</evidence>
<keyword evidence="4" id="KW-1185">Reference proteome</keyword>
<dbReference type="SMART" id="SM00767">
    <property type="entry name" value="DCD"/>
    <property type="match status" value="1"/>
</dbReference>
<dbReference type="EMBL" id="JARPOI010000016">
    <property type="protein sequence ID" value="KAJ9146662.1"/>
    <property type="molecule type" value="Genomic_DNA"/>
</dbReference>
<feature type="region of interest" description="Disordered" evidence="1">
    <location>
        <begin position="209"/>
        <end position="275"/>
    </location>
</feature>
<comment type="caution">
    <text evidence="3">The sequence shown here is derived from an EMBL/GenBank/DDBJ whole genome shotgun (WGS) entry which is preliminary data.</text>
</comment>
<evidence type="ECO:0000313" key="4">
    <source>
        <dbReference type="Proteomes" id="UP001174677"/>
    </source>
</evidence>
<dbReference type="EMBL" id="JARPOI010000016">
    <property type="protein sequence ID" value="KAJ9146663.1"/>
    <property type="molecule type" value="Genomic_DNA"/>
</dbReference>
<sequence>MDEMNGEDAFSSMPKNNDRNIEGEMEKEHRMEEVDNGKSSNVEIDIASSETMMVNDEQAILILGGEEKKQFLKEFDMSIVCEEGKENMQVKMNNEKIDNAETEITYLEPMNMNAKESILILGGKEKDELTKESNVVIGHDKEKEHTIEDLNSKMNPKEEVVHVEDTREEVKNEEQVGAIFKKKIDKPRKKGKKASKKKMALKGMNEVIVKDTNDQEPSSKNLQTLNNKDNVDDEGLHEEDAKQEVENEDKVEDISKKKIGKLRKRGRKGSKKKMALKGMSEMIVKDKNDQEPSNKKAIRNDKLMGMIFMCSSQTKKDCYRYMVLGLPANKRDVVLQICEGMKLFLFDFDLKLLYGIYRATGPGGYNIEPKAFKCAFPSQVRFNVYKDCIPLPEEKFKKVIKDNYYQKNKFDCRLTSEQVKNLCKLFRAVSKTSMSKGLQRNPGAETHTFTDREKSRKRSHRAETHKFADQHGARKRHCNTYKREIYASPVAPLSSRVPLPPASTLAPPPRSYSYEGNLEMNDYRRDPFVEHQYRRFRDLELRHQEQTEHVRNSFHEQHQGEIELVDPYVLHRDLVLYRDLSYSASQPSEYWSHTRTFLRPVQSRGRHDQYIGTRSRY</sequence>
<dbReference type="PANTHER" id="PTHR46444:SF11">
    <property type="entry name" value="DCD DOMAIN-CONTAINING PROTEIN"/>
    <property type="match status" value="1"/>
</dbReference>
<feature type="compositionally biased region" description="Polar residues" evidence="1">
    <location>
        <begin position="215"/>
        <end position="228"/>
    </location>
</feature>
<accession>A0ABQ9KQJ2</accession>
<feature type="domain" description="DCD" evidence="2">
    <location>
        <begin position="301"/>
        <end position="428"/>
    </location>
</feature>
<protein>
    <recommendedName>
        <fullName evidence="2">DCD domain-containing protein</fullName>
    </recommendedName>
</protein>
<dbReference type="PROSITE" id="PS51222">
    <property type="entry name" value="DCD"/>
    <property type="match status" value="1"/>
</dbReference>
<proteinExistence type="predicted"/>
<feature type="region of interest" description="Disordered" evidence="1">
    <location>
        <begin position="436"/>
        <end position="474"/>
    </location>
</feature>
<dbReference type="PANTHER" id="PTHR46444">
    <property type="entry name" value="DCD (DEVELOPMENT AND CELL DEATH) DOMAIN PROTEIN-RELATED"/>
    <property type="match status" value="1"/>
</dbReference>
<dbReference type="InterPro" id="IPR013989">
    <property type="entry name" value="Dev_and_cell_death_domain"/>
</dbReference>
<feature type="compositionally biased region" description="Basic and acidic residues" evidence="1">
    <location>
        <begin position="461"/>
        <end position="472"/>
    </location>
</feature>
<gene>
    <name evidence="3" type="ORF">P3X46_028899</name>
</gene>
<feature type="region of interest" description="Disordered" evidence="1">
    <location>
        <begin position="1"/>
        <end position="40"/>
    </location>
</feature>
<feature type="compositionally biased region" description="Basic residues" evidence="1">
    <location>
        <begin position="257"/>
        <end position="275"/>
    </location>
</feature>
<dbReference type="Proteomes" id="UP001174677">
    <property type="component" value="Chromosome 16"/>
</dbReference>
<evidence type="ECO:0000313" key="3">
    <source>
        <dbReference type="EMBL" id="KAJ9146663.1"/>
    </source>
</evidence>
<name>A0ABQ9KQJ2_HEVBR</name>
<feature type="compositionally biased region" description="Basic and acidic residues" evidence="1">
    <location>
        <begin position="16"/>
        <end position="36"/>
    </location>
</feature>
<organism evidence="3 4">
    <name type="scientific">Hevea brasiliensis</name>
    <name type="common">Para rubber tree</name>
    <name type="synonym">Siphonia brasiliensis</name>
    <dbReference type="NCBI Taxonomy" id="3981"/>
    <lineage>
        <taxon>Eukaryota</taxon>
        <taxon>Viridiplantae</taxon>
        <taxon>Streptophyta</taxon>
        <taxon>Embryophyta</taxon>
        <taxon>Tracheophyta</taxon>
        <taxon>Spermatophyta</taxon>
        <taxon>Magnoliopsida</taxon>
        <taxon>eudicotyledons</taxon>
        <taxon>Gunneridae</taxon>
        <taxon>Pentapetalae</taxon>
        <taxon>rosids</taxon>
        <taxon>fabids</taxon>
        <taxon>Malpighiales</taxon>
        <taxon>Euphorbiaceae</taxon>
        <taxon>Crotonoideae</taxon>
        <taxon>Micrandreae</taxon>
        <taxon>Hevea</taxon>
    </lineage>
</organism>
<dbReference type="Pfam" id="PF10539">
    <property type="entry name" value="Dev_Cell_Death"/>
    <property type="match status" value="1"/>
</dbReference>
<evidence type="ECO:0000256" key="1">
    <source>
        <dbReference type="SAM" id="MobiDB-lite"/>
    </source>
</evidence>
<reference evidence="3" key="1">
    <citation type="journal article" date="2023" name="Plant Biotechnol. J.">
        <title>Chromosome-level wild Hevea brasiliensis genome provides new tools for genomic-assisted breeding and valuable loci to elevate rubber yield.</title>
        <authorList>
            <person name="Cheng H."/>
            <person name="Song X."/>
            <person name="Hu Y."/>
            <person name="Wu T."/>
            <person name="Yang Q."/>
            <person name="An Z."/>
            <person name="Feng S."/>
            <person name="Deng Z."/>
            <person name="Wu W."/>
            <person name="Zeng X."/>
            <person name="Tu M."/>
            <person name="Wang X."/>
            <person name="Huang H."/>
        </authorList>
    </citation>
    <scope>NUCLEOTIDE SEQUENCE</scope>
    <source>
        <strain evidence="3">MT/VB/25A 57/8</strain>
    </source>
</reference>